<gene>
    <name evidence="1" type="ORF">AMON00008_LOCUS52407</name>
</gene>
<dbReference type="AlphaFoldDB" id="A0A7S4W890"/>
<protein>
    <submittedName>
        <fullName evidence="1">Uncharacterized protein</fullName>
    </submittedName>
</protein>
<evidence type="ECO:0000313" key="1">
    <source>
        <dbReference type="EMBL" id="CAE4650064.1"/>
    </source>
</evidence>
<proteinExistence type="predicted"/>
<sequence length="810" mass="88776">MLQPGPLPAGQAERNFLAPAGANAAVLGNCRSQPAQTKASLDGVALNQGREVVHDSDGEEVFLCPVCRLPVDNCEQVQHGNEVILVHGECKAQLILTAAKKEEEAHARKDRAKKKAHREKYGIGWTLQRSAPSGRTLASLPLGLPALEGMCGVALQRGSGSVQLVHPSDPSACVNLEYLAIAIQVRRSEGREPLFSLDPDYGAMGGSGDRDSCWQRKRFEPEWLGRTSLGEVLFQADYHLKELSMGEHAQPITGMKSCFDMFREDGSTGHHGGWIAREWFVVRGAEMCLSDGNVLSPRVHMGVEARELVDGPGGVEDARLTSPDHPLVRYAEAFTHYFDLIAERKSVVHELREVAKACLVAKYLVESDAHLEDCWLSWANDACAGKAEPCVEIPQLWNERRYHQVRLLDGKMMDSPNGVVGDHDVCGVYGGVEMSLDRIELANLMVSAKKSLVVSATIPTEARAPQGVDLNLDKFCMSAPVADAGQDAGTWRGLDFVGASFWTAVDTDDGPLRKDERQFLSGVFHPRLSDRREDGDLFLPPSTDAALVHRLRELIGEEDAMRQRRLDHFRSTSFLTSDPGPLFPVSWAPSSEISQQGQAGSSHVLVSRSKSLQPRPDYFADAPRLLRSTDPSFDKSTEDGTRFRIYQISSLEVRTTQDHDGEESVCAVYSSITASSKGCQDSIAETERISKAKLYVERAGSSTATAGHQEWALGKPPPHKRFFTVLETVCGHHVLIELLDDGKIRWSANPRDLETRGSLARVVRVSGCHGVTVGDMMEHRGKQAQLLGGFFSPSRSKRVAQGAYDRASSA</sequence>
<accession>A0A7S4W890</accession>
<name>A0A7S4W890_9DINO</name>
<organism evidence="1">
    <name type="scientific">Alexandrium monilatum</name>
    <dbReference type="NCBI Taxonomy" id="311494"/>
    <lineage>
        <taxon>Eukaryota</taxon>
        <taxon>Sar</taxon>
        <taxon>Alveolata</taxon>
        <taxon>Dinophyceae</taxon>
        <taxon>Gonyaulacales</taxon>
        <taxon>Pyrocystaceae</taxon>
        <taxon>Alexandrium</taxon>
    </lineage>
</organism>
<dbReference type="EMBL" id="HBNR01073845">
    <property type="protein sequence ID" value="CAE4650064.1"/>
    <property type="molecule type" value="Transcribed_RNA"/>
</dbReference>
<reference evidence="1" key="1">
    <citation type="submission" date="2021-01" db="EMBL/GenBank/DDBJ databases">
        <authorList>
            <person name="Corre E."/>
            <person name="Pelletier E."/>
            <person name="Niang G."/>
            <person name="Scheremetjew M."/>
            <person name="Finn R."/>
            <person name="Kale V."/>
            <person name="Holt S."/>
            <person name="Cochrane G."/>
            <person name="Meng A."/>
            <person name="Brown T."/>
            <person name="Cohen L."/>
        </authorList>
    </citation>
    <scope>NUCLEOTIDE SEQUENCE</scope>
    <source>
        <strain evidence="1">CCMP3105</strain>
    </source>
</reference>